<dbReference type="EMBL" id="AP025017">
    <property type="protein sequence ID" value="BDA63600.1"/>
    <property type="molecule type" value="Genomic_DNA"/>
</dbReference>
<gene>
    <name evidence="14" type="ORF">MANAM107_04340</name>
</gene>
<feature type="domain" description="Plastocyanin-like" evidence="13">
    <location>
        <begin position="300"/>
        <end position="403"/>
    </location>
</feature>
<evidence type="ECO:0000256" key="7">
    <source>
        <dbReference type="ARBA" id="ARBA00022723"/>
    </source>
</evidence>
<dbReference type="InterPro" id="IPR008972">
    <property type="entry name" value="Cupredoxin"/>
</dbReference>
<feature type="region of interest" description="Disordered" evidence="12">
    <location>
        <begin position="1"/>
        <end position="94"/>
    </location>
</feature>
<dbReference type="RefSeq" id="WP_223910529.1">
    <property type="nucleotide sequence ID" value="NZ_AP025017.1"/>
</dbReference>
<feature type="compositionally biased region" description="Basic and acidic residues" evidence="12">
    <location>
        <begin position="12"/>
        <end position="22"/>
    </location>
</feature>
<protein>
    <recommendedName>
        <fullName evidence="6">Copper-containing nitrite reductase</fullName>
        <ecNumber evidence="5">1.7.2.1</ecNumber>
    </recommendedName>
</protein>
<keyword evidence="9" id="KW-0560">Oxidoreductase</keyword>
<reference evidence="14 15" key="1">
    <citation type="submission" date="2021-08" db="EMBL/GenBank/DDBJ databases">
        <title>Whole genome sequence of novel Actinomyces species strain MAS-1.</title>
        <authorList>
            <person name="Saito M."/>
            <person name="Kuwahara N."/>
            <person name="Takizawa T."/>
            <person name="Gotouda H."/>
            <person name="Ochiai T."/>
        </authorList>
    </citation>
    <scope>NUCLEOTIDE SEQUENCE [LARGE SCALE GENOMIC DNA]</scope>
    <source>
        <strain evidence="14 15">MAS-1</strain>
    </source>
</reference>
<evidence type="ECO:0000256" key="1">
    <source>
        <dbReference type="ARBA" id="ARBA00001960"/>
    </source>
</evidence>
<dbReference type="PANTHER" id="PTHR11709:SF394">
    <property type="entry name" value="FI03373P-RELATED"/>
    <property type="match status" value="1"/>
</dbReference>
<evidence type="ECO:0000256" key="8">
    <source>
        <dbReference type="ARBA" id="ARBA00022737"/>
    </source>
</evidence>
<comment type="subunit">
    <text evidence="4">Homotrimer.</text>
</comment>
<dbReference type="InterPro" id="IPR011707">
    <property type="entry name" value="Cu-oxidase-like_N"/>
</dbReference>
<evidence type="ECO:0000256" key="11">
    <source>
        <dbReference type="ARBA" id="ARBA00049340"/>
    </source>
</evidence>
<evidence type="ECO:0000313" key="14">
    <source>
        <dbReference type="EMBL" id="BDA63600.1"/>
    </source>
</evidence>
<evidence type="ECO:0000256" key="10">
    <source>
        <dbReference type="ARBA" id="ARBA00023008"/>
    </source>
</evidence>
<dbReference type="CDD" id="cd11020">
    <property type="entry name" value="CuRO_1_CuNIR"/>
    <property type="match status" value="1"/>
</dbReference>
<evidence type="ECO:0000256" key="12">
    <source>
        <dbReference type="SAM" id="MobiDB-lite"/>
    </source>
</evidence>
<feature type="region of interest" description="Disordered" evidence="12">
    <location>
        <begin position="231"/>
        <end position="264"/>
    </location>
</feature>
<dbReference type="Pfam" id="PF07732">
    <property type="entry name" value="Cu-oxidase_3"/>
    <property type="match status" value="1"/>
</dbReference>
<comment type="catalytic activity">
    <reaction evidence="11">
        <text>nitric oxide + Fe(III)-[cytochrome c] + H2O = Fe(II)-[cytochrome c] + nitrite + 2 H(+)</text>
        <dbReference type="Rhea" id="RHEA:15233"/>
        <dbReference type="Rhea" id="RHEA-COMP:10350"/>
        <dbReference type="Rhea" id="RHEA-COMP:14399"/>
        <dbReference type="ChEBI" id="CHEBI:15377"/>
        <dbReference type="ChEBI" id="CHEBI:15378"/>
        <dbReference type="ChEBI" id="CHEBI:16301"/>
        <dbReference type="ChEBI" id="CHEBI:16480"/>
        <dbReference type="ChEBI" id="CHEBI:29033"/>
        <dbReference type="ChEBI" id="CHEBI:29034"/>
        <dbReference type="EC" id="1.7.2.1"/>
    </reaction>
</comment>
<comment type="cofactor">
    <cofactor evidence="2">
        <name>Cu(2+)</name>
        <dbReference type="ChEBI" id="CHEBI:29036"/>
    </cofactor>
</comment>
<proteinExistence type="inferred from homology"/>
<dbReference type="EC" id="1.7.2.1" evidence="5"/>
<dbReference type="Gene3D" id="2.60.40.420">
    <property type="entry name" value="Cupredoxins - blue copper proteins"/>
    <property type="match status" value="3"/>
</dbReference>
<comment type="similarity">
    <text evidence="3">Belongs to the multicopper oxidase family.</text>
</comment>
<dbReference type="CDD" id="cd04208">
    <property type="entry name" value="CuRO_2_CuNIR"/>
    <property type="match status" value="1"/>
</dbReference>
<evidence type="ECO:0000256" key="3">
    <source>
        <dbReference type="ARBA" id="ARBA00010609"/>
    </source>
</evidence>
<evidence type="ECO:0000259" key="13">
    <source>
        <dbReference type="Pfam" id="PF07732"/>
    </source>
</evidence>
<name>A0ABM7U7T9_9ACTO</name>
<comment type="cofactor">
    <cofactor evidence="1">
        <name>Cu(+)</name>
        <dbReference type="ChEBI" id="CHEBI:49552"/>
    </cofactor>
</comment>
<dbReference type="InterPro" id="IPR045087">
    <property type="entry name" value="Cu-oxidase_fam"/>
</dbReference>
<feature type="compositionally biased region" description="Low complexity" evidence="12">
    <location>
        <begin position="58"/>
        <end position="94"/>
    </location>
</feature>
<evidence type="ECO:0000313" key="15">
    <source>
        <dbReference type="Proteomes" id="UP000824496"/>
    </source>
</evidence>
<keyword evidence="7" id="KW-0479">Metal-binding</keyword>
<keyword evidence="10" id="KW-0186">Copper</keyword>
<dbReference type="Proteomes" id="UP000824496">
    <property type="component" value="Chromosome"/>
</dbReference>
<keyword evidence="8" id="KW-0677">Repeat</keyword>
<accession>A0ABM7U7T9</accession>
<evidence type="ECO:0000256" key="5">
    <source>
        <dbReference type="ARBA" id="ARBA00011882"/>
    </source>
</evidence>
<evidence type="ECO:0000256" key="2">
    <source>
        <dbReference type="ARBA" id="ARBA00001973"/>
    </source>
</evidence>
<evidence type="ECO:0000256" key="4">
    <source>
        <dbReference type="ARBA" id="ARBA00011233"/>
    </source>
</evidence>
<dbReference type="PRINTS" id="PR00695">
    <property type="entry name" value="CUNO2RDTASE"/>
</dbReference>
<dbReference type="InterPro" id="IPR001287">
    <property type="entry name" value="NO2-reductase_Cu"/>
</dbReference>
<feature type="compositionally biased region" description="Low complexity" evidence="12">
    <location>
        <begin position="231"/>
        <end position="244"/>
    </location>
</feature>
<dbReference type="SUPFAM" id="SSF49503">
    <property type="entry name" value="Cupredoxins"/>
    <property type="match status" value="3"/>
</dbReference>
<evidence type="ECO:0000256" key="9">
    <source>
        <dbReference type="ARBA" id="ARBA00023002"/>
    </source>
</evidence>
<sequence>MTTPTTPSQPDDSGHTPHDPRRPPAPSDRGAPQAAEAPPAPSDRDSTVGEDSGPAVVAPGRRAVTAGTTAGAPPASARAQQPLPGGAAAPATPGADRRGVIMGVLTAGAAVVAGGAMALRDGESTTGSGGQGVAATGETVEVTVTAKGMRFVPETLEVAPGDRLVITLDNPTGLVHDLVLETGATTGRIAAGGTGTLDAGVITGPTEGWCSIAGHRAQGMVLHITTAGAAAAGSSGGASSSSQEHAGHSGQEEPAATPDNEAPLPEDFTAVEATLPPAPSTSGGPVTHRHTFTVTEKVMPVGAGCTQRRMTFNGQVPGPVLRGSVGDTFEILLVNDGTMSHSIDFHAGITPPDEAMRSIDPGRSLDYRFTAQHSGIWLYHCSTAPMSLHLASGMHGAVVIDPPGLGAVDREFLVVASEVYLGAEGGEPDSHKIAAKAPDLMTFNGVAFQYAQRPLEARVGERLRFWVLDAGPSLPTSFHIVGLQFDQVFHEGAWTLGGPQSIGRAWSGGSQALGLQPAQGGFVECVAQEPGTYVLVTHSFADMEKGAKGLLRITA</sequence>
<keyword evidence="15" id="KW-1185">Reference proteome</keyword>
<evidence type="ECO:0000256" key="6">
    <source>
        <dbReference type="ARBA" id="ARBA00017290"/>
    </source>
</evidence>
<organism evidence="14 15">
    <name type="scientific">Actinomyces capricornis</name>
    <dbReference type="NCBI Taxonomy" id="2755559"/>
    <lineage>
        <taxon>Bacteria</taxon>
        <taxon>Bacillati</taxon>
        <taxon>Actinomycetota</taxon>
        <taxon>Actinomycetes</taxon>
        <taxon>Actinomycetales</taxon>
        <taxon>Actinomycetaceae</taxon>
        <taxon>Actinomyces</taxon>
    </lineage>
</organism>
<dbReference type="PANTHER" id="PTHR11709">
    <property type="entry name" value="MULTI-COPPER OXIDASE"/>
    <property type="match status" value="1"/>
</dbReference>